<comment type="similarity">
    <text evidence="2 6">Belongs to the TGF-beta family.</text>
</comment>
<dbReference type="InterPro" id="IPR015615">
    <property type="entry name" value="TGF-beta-rel"/>
</dbReference>
<dbReference type="PRINTS" id="PR00669">
    <property type="entry name" value="INHIBINA"/>
</dbReference>
<dbReference type="PANTHER" id="PTHR11848">
    <property type="entry name" value="TGF-BETA FAMILY"/>
    <property type="match status" value="1"/>
</dbReference>
<dbReference type="CDD" id="cd19376">
    <property type="entry name" value="TGF_beta_GDF15"/>
    <property type="match status" value="1"/>
</dbReference>
<dbReference type="AlphaFoldDB" id="A0AAY4AK65"/>
<feature type="compositionally biased region" description="Basic and acidic residues" evidence="7">
    <location>
        <begin position="246"/>
        <end position="258"/>
    </location>
</feature>
<keyword evidence="4 6" id="KW-0339">Growth factor</keyword>
<reference evidence="10" key="2">
    <citation type="submission" date="2025-08" db="UniProtKB">
        <authorList>
            <consortium name="Ensembl"/>
        </authorList>
    </citation>
    <scope>IDENTIFICATION</scope>
</reference>
<evidence type="ECO:0000256" key="8">
    <source>
        <dbReference type="SAM" id="SignalP"/>
    </source>
</evidence>
<dbReference type="GeneTree" id="ENSGT00940000161872"/>
<accession>A0AAY4AK65</accession>
<organism evidence="10 11">
    <name type="scientific">Denticeps clupeoides</name>
    <name type="common">denticle herring</name>
    <dbReference type="NCBI Taxonomy" id="299321"/>
    <lineage>
        <taxon>Eukaryota</taxon>
        <taxon>Metazoa</taxon>
        <taxon>Chordata</taxon>
        <taxon>Craniata</taxon>
        <taxon>Vertebrata</taxon>
        <taxon>Euteleostomi</taxon>
        <taxon>Actinopterygii</taxon>
        <taxon>Neopterygii</taxon>
        <taxon>Teleostei</taxon>
        <taxon>Clupei</taxon>
        <taxon>Clupeiformes</taxon>
        <taxon>Denticipitoidei</taxon>
        <taxon>Denticipitidae</taxon>
        <taxon>Denticeps</taxon>
    </lineage>
</organism>
<feature type="region of interest" description="Disordered" evidence="7">
    <location>
        <begin position="239"/>
        <end position="258"/>
    </location>
</feature>
<evidence type="ECO:0000256" key="1">
    <source>
        <dbReference type="ARBA" id="ARBA00004613"/>
    </source>
</evidence>
<comment type="subcellular location">
    <subcellularLocation>
        <location evidence="1">Secreted</location>
    </subcellularLocation>
</comment>
<dbReference type="Proteomes" id="UP000694580">
    <property type="component" value="Chromosome 4"/>
</dbReference>
<dbReference type="InterPro" id="IPR029034">
    <property type="entry name" value="Cystine-knot_cytokine"/>
</dbReference>
<dbReference type="Pfam" id="PF00019">
    <property type="entry name" value="TGF_beta"/>
    <property type="match status" value="1"/>
</dbReference>
<protein>
    <recommendedName>
        <fullName evidence="9">TGF-beta family profile domain-containing protein</fullName>
    </recommendedName>
</protein>
<evidence type="ECO:0000313" key="10">
    <source>
        <dbReference type="Ensembl" id="ENSDCDP00010008610.1"/>
    </source>
</evidence>
<keyword evidence="11" id="KW-1185">Reference proteome</keyword>
<dbReference type="Ensembl" id="ENSDCDT00010009046.1">
    <property type="protein sequence ID" value="ENSDCDP00010008610.1"/>
    <property type="gene ID" value="ENSDCDG00010003880.1"/>
</dbReference>
<dbReference type="SMART" id="SM00204">
    <property type="entry name" value="TGFB"/>
    <property type="match status" value="1"/>
</dbReference>
<dbReference type="InterPro" id="IPR017948">
    <property type="entry name" value="TGFb_CS"/>
</dbReference>
<dbReference type="PROSITE" id="PS51257">
    <property type="entry name" value="PROKAR_LIPOPROTEIN"/>
    <property type="match status" value="1"/>
</dbReference>
<evidence type="ECO:0000256" key="6">
    <source>
        <dbReference type="RuleBase" id="RU000354"/>
    </source>
</evidence>
<sequence>MQSWVTRAAFFCLGLLLACSSPAPPLPASRDAFRGRQLEALKASILSYLGMEGPPEAGGRASGREMSGMLLHYRDTVRQLRANASGWREAQAVRSASAVLQPASVDVHVKRKTHVRPGGPWFRAVFDKSPVVREALAVARAELRIYRERSNALPLGPGKARRRMRVTVFETGGVPFHHEDRFALKNPAAETTLDISEAVEKWVRRDANSSLVVEVGLAAGERMDPGVPDVVLELDLITSEEEEEEAKPRQARSAEQERCDEGNKCCRRSLSVSIREIGWSDWVVAPSSYNMYFCDGSCPHNYKPASMHTQVKSRMHHMTKGATPQPCCVPAAYEPMVLLHYDSRGKLKLTPFEDLIVSECFCA</sequence>
<dbReference type="GO" id="GO:0005125">
    <property type="term" value="F:cytokine activity"/>
    <property type="evidence" value="ECO:0007669"/>
    <property type="project" value="TreeGrafter"/>
</dbReference>
<evidence type="ECO:0000313" key="11">
    <source>
        <dbReference type="Proteomes" id="UP000694580"/>
    </source>
</evidence>
<feature type="signal peptide" evidence="8">
    <location>
        <begin position="1"/>
        <end position="22"/>
    </location>
</feature>
<dbReference type="Gene3D" id="2.60.120.970">
    <property type="match status" value="1"/>
</dbReference>
<dbReference type="Pfam" id="PF00688">
    <property type="entry name" value="TGFb_propeptide"/>
    <property type="match status" value="1"/>
</dbReference>
<dbReference type="InterPro" id="IPR001839">
    <property type="entry name" value="TGF-b_C"/>
</dbReference>
<dbReference type="PROSITE" id="PS00250">
    <property type="entry name" value="TGF_BETA_1"/>
    <property type="match status" value="1"/>
</dbReference>
<evidence type="ECO:0000256" key="5">
    <source>
        <dbReference type="ARBA" id="ARBA00023157"/>
    </source>
</evidence>
<gene>
    <name evidence="10" type="primary">SIRT5</name>
</gene>
<feature type="chain" id="PRO_5044250323" description="TGF-beta family profile domain-containing protein" evidence="8">
    <location>
        <begin position="23"/>
        <end position="363"/>
    </location>
</feature>
<keyword evidence="3" id="KW-0964">Secreted</keyword>
<dbReference type="PANTHER" id="PTHR11848:SF78">
    <property type="entry name" value="GROWTH_DIFFERENTIATION FACTOR 15"/>
    <property type="match status" value="1"/>
</dbReference>
<evidence type="ECO:0000256" key="2">
    <source>
        <dbReference type="ARBA" id="ARBA00006656"/>
    </source>
</evidence>
<dbReference type="SUPFAM" id="SSF57501">
    <property type="entry name" value="Cystine-knot cytokines"/>
    <property type="match status" value="1"/>
</dbReference>
<reference evidence="10 11" key="1">
    <citation type="submission" date="2020-06" db="EMBL/GenBank/DDBJ databases">
        <authorList>
            <consortium name="Wellcome Sanger Institute Data Sharing"/>
        </authorList>
    </citation>
    <scope>NUCLEOTIDE SEQUENCE [LARGE SCALE GENOMIC DNA]</scope>
</reference>
<dbReference type="GO" id="GO:0008083">
    <property type="term" value="F:growth factor activity"/>
    <property type="evidence" value="ECO:0007669"/>
    <property type="project" value="UniProtKB-KW"/>
</dbReference>
<dbReference type="GO" id="GO:0005615">
    <property type="term" value="C:extracellular space"/>
    <property type="evidence" value="ECO:0007669"/>
    <property type="project" value="TreeGrafter"/>
</dbReference>
<keyword evidence="5" id="KW-1015">Disulfide bond</keyword>
<name>A0AAY4AK65_9TELE</name>
<keyword evidence="8" id="KW-0732">Signal</keyword>
<evidence type="ECO:0000256" key="4">
    <source>
        <dbReference type="ARBA" id="ARBA00023030"/>
    </source>
</evidence>
<evidence type="ECO:0000256" key="3">
    <source>
        <dbReference type="ARBA" id="ARBA00022525"/>
    </source>
</evidence>
<reference evidence="10" key="3">
    <citation type="submission" date="2025-09" db="UniProtKB">
        <authorList>
            <consortium name="Ensembl"/>
        </authorList>
    </citation>
    <scope>IDENTIFICATION</scope>
</reference>
<feature type="domain" description="TGF-beta family profile" evidence="9">
    <location>
        <begin position="249"/>
        <end position="363"/>
    </location>
</feature>
<dbReference type="PROSITE" id="PS51362">
    <property type="entry name" value="TGF_BETA_2"/>
    <property type="match status" value="1"/>
</dbReference>
<dbReference type="Gene3D" id="2.10.90.10">
    <property type="entry name" value="Cystine-knot cytokines"/>
    <property type="match status" value="1"/>
</dbReference>
<dbReference type="InterPro" id="IPR001111">
    <property type="entry name" value="TGF-b_propeptide"/>
</dbReference>
<evidence type="ECO:0000259" key="9">
    <source>
        <dbReference type="PROSITE" id="PS51362"/>
    </source>
</evidence>
<proteinExistence type="inferred from homology"/>
<evidence type="ECO:0000256" key="7">
    <source>
        <dbReference type="SAM" id="MobiDB-lite"/>
    </source>
</evidence>